<reference evidence="2" key="1">
    <citation type="journal article" date="2014" name="Biotechnol. Biofuels">
        <title>Comparison of single-molecule sequencing and hybrid approaches for finishing the genome of Clostridium autoethanogenum and analysis of CRISPR systems in industrial relevant Clostridia.</title>
        <authorList>
            <person name="Brown S.D."/>
            <person name="Nagaraju S."/>
            <person name="Utturkar S."/>
            <person name="De Tissera S."/>
            <person name="Segovia S."/>
            <person name="Mitchell W."/>
            <person name="Land M.L."/>
            <person name="Dassanayake A."/>
            <person name="Kopke M."/>
        </authorList>
    </citation>
    <scope>NUCLEOTIDE SEQUENCE [LARGE SCALE GENOMIC DNA]</scope>
    <source>
        <strain evidence="2">DSM 10061</strain>
    </source>
</reference>
<name>A0ABN4BBW7_9CLOT</name>
<keyword evidence="2" id="KW-1185">Reference proteome</keyword>
<dbReference type="RefSeq" id="WP_013239347.1">
    <property type="nucleotide sequence ID" value="NC_022592.1"/>
</dbReference>
<dbReference type="EMBL" id="CP006763">
    <property type="protein sequence ID" value="AGY75010.2"/>
    <property type="molecule type" value="Genomic_DNA"/>
</dbReference>
<sequence length="70" mass="8301">MIIDKKINMKEVLSGYKPNIDFDMHNSTCSIYVTYYKNKDADESKNASRVQYTMEVDLRTKQIKNFNKNE</sequence>
<protein>
    <submittedName>
        <fullName evidence="1">Uncharacterized protein</fullName>
    </submittedName>
</protein>
<evidence type="ECO:0000313" key="2">
    <source>
        <dbReference type="Proteomes" id="UP000017590"/>
    </source>
</evidence>
<dbReference type="Proteomes" id="UP000017590">
    <property type="component" value="Chromosome"/>
</dbReference>
<evidence type="ECO:0000313" key="1">
    <source>
        <dbReference type="EMBL" id="AGY75010.2"/>
    </source>
</evidence>
<gene>
    <name evidence="1" type="ORF">CAETHG_0783</name>
</gene>
<proteinExistence type="predicted"/>
<accession>A0ABN4BBW7</accession>
<organism evidence="1 2">
    <name type="scientific">Clostridium autoethanogenum DSM 10061</name>
    <dbReference type="NCBI Taxonomy" id="1341692"/>
    <lineage>
        <taxon>Bacteria</taxon>
        <taxon>Bacillati</taxon>
        <taxon>Bacillota</taxon>
        <taxon>Clostridia</taxon>
        <taxon>Eubacteriales</taxon>
        <taxon>Clostridiaceae</taxon>
        <taxon>Clostridium</taxon>
    </lineage>
</organism>